<name>A0A917LH10_9BACI</name>
<organism evidence="2 3">
    <name type="scientific">Lysinibacillus alkalisoli</name>
    <dbReference type="NCBI Taxonomy" id="1911548"/>
    <lineage>
        <taxon>Bacteria</taxon>
        <taxon>Bacillati</taxon>
        <taxon>Bacillota</taxon>
        <taxon>Bacilli</taxon>
        <taxon>Bacillales</taxon>
        <taxon>Bacillaceae</taxon>
        <taxon>Lysinibacillus</taxon>
    </lineage>
</organism>
<dbReference type="AlphaFoldDB" id="A0A917LH10"/>
<keyword evidence="3" id="KW-1185">Reference proteome</keyword>
<comment type="caution">
    <text evidence="2">The sequence shown here is derived from an EMBL/GenBank/DDBJ whole genome shotgun (WGS) entry which is preliminary data.</text>
</comment>
<dbReference type="RefSeq" id="WP_188614715.1">
    <property type="nucleotide sequence ID" value="NZ_BMJT01000005.1"/>
</dbReference>
<accession>A0A917LH10</accession>
<evidence type="ECO:0000313" key="2">
    <source>
        <dbReference type="EMBL" id="GGG23928.1"/>
    </source>
</evidence>
<proteinExistence type="predicted"/>
<dbReference type="Proteomes" id="UP000616608">
    <property type="component" value="Unassembled WGS sequence"/>
</dbReference>
<reference evidence="2" key="2">
    <citation type="submission" date="2020-09" db="EMBL/GenBank/DDBJ databases">
        <authorList>
            <person name="Sun Q."/>
            <person name="Zhou Y."/>
        </authorList>
    </citation>
    <scope>NUCLEOTIDE SEQUENCE</scope>
    <source>
        <strain evidence="2">CGMCC 1.15760</strain>
    </source>
</reference>
<dbReference type="Pfam" id="PF12957">
    <property type="entry name" value="DUF3846"/>
    <property type="match status" value="1"/>
</dbReference>
<evidence type="ECO:0000313" key="3">
    <source>
        <dbReference type="Proteomes" id="UP000616608"/>
    </source>
</evidence>
<dbReference type="EMBL" id="BMJT01000005">
    <property type="protein sequence ID" value="GGG23928.1"/>
    <property type="molecule type" value="Genomic_DNA"/>
</dbReference>
<gene>
    <name evidence="2" type="ORF">GCM10007425_17970</name>
</gene>
<evidence type="ECO:0000259" key="1">
    <source>
        <dbReference type="Pfam" id="PF12957"/>
    </source>
</evidence>
<protein>
    <recommendedName>
        <fullName evidence="1">DUF3846 domain-containing protein</fullName>
    </recommendedName>
</protein>
<sequence>MKFYVISFDTKLFKMNAEVIKIEWAIHDIYYELSSILGSDSLEFVDFNDEVVMVIDEDGKFKKNNPIFRVITDDGITLDLAGKILFARNVENEFSTDIGSIMAEDIFYLRNNLNIQLLGVVKGE</sequence>
<reference evidence="2" key="1">
    <citation type="journal article" date="2014" name="Int. J. Syst. Evol. Microbiol.">
        <title>Complete genome sequence of Corynebacterium casei LMG S-19264T (=DSM 44701T), isolated from a smear-ripened cheese.</title>
        <authorList>
            <consortium name="US DOE Joint Genome Institute (JGI-PGF)"/>
            <person name="Walter F."/>
            <person name="Albersmeier A."/>
            <person name="Kalinowski J."/>
            <person name="Ruckert C."/>
        </authorList>
    </citation>
    <scope>NUCLEOTIDE SEQUENCE</scope>
    <source>
        <strain evidence="2">CGMCC 1.15760</strain>
    </source>
</reference>
<feature type="domain" description="DUF3846" evidence="1">
    <location>
        <begin position="25"/>
        <end position="96"/>
    </location>
</feature>
<dbReference type="InterPro" id="IPR024559">
    <property type="entry name" value="DUF3846"/>
</dbReference>